<dbReference type="InterPro" id="IPR038765">
    <property type="entry name" value="Papain-like_cys_pep_sf"/>
</dbReference>
<dbReference type="Gramene" id="MELO3C033279.2.1">
    <property type="protein sequence ID" value="MELO3C033279.2.1"/>
    <property type="gene ID" value="MELO3C033279.2"/>
</dbReference>
<dbReference type="SUPFAM" id="SSF54001">
    <property type="entry name" value="Cysteine proteinases"/>
    <property type="match status" value="1"/>
</dbReference>
<evidence type="ECO:0000313" key="1">
    <source>
        <dbReference type="EnsemblPlants" id="MELO3C033279.2.1"/>
    </source>
</evidence>
<organism evidence="1">
    <name type="scientific">Cucumis melo</name>
    <name type="common">Muskmelon</name>
    <dbReference type="NCBI Taxonomy" id="3656"/>
    <lineage>
        <taxon>Eukaryota</taxon>
        <taxon>Viridiplantae</taxon>
        <taxon>Streptophyta</taxon>
        <taxon>Embryophyta</taxon>
        <taxon>Tracheophyta</taxon>
        <taxon>Spermatophyta</taxon>
        <taxon>Magnoliopsida</taxon>
        <taxon>eudicotyledons</taxon>
        <taxon>Gunneridae</taxon>
        <taxon>Pentapetalae</taxon>
        <taxon>rosids</taxon>
        <taxon>fabids</taxon>
        <taxon>Cucurbitales</taxon>
        <taxon>Cucurbitaceae</taxon>
        <taxon>Benincaseae</taxon>
        <taxon>Cucumis</taxon>
    </lineage>
</organism>
<protein>
    <recommendedName>
        <fullName evidence="2">Ubiquitin-like protease family profile domain-containing protein</fullName>
    </recommendedName>
</protein>
<dbReference type="EnsemblPlants" id="MELO3C033279.2.1">
    <property type="protein sequence ID" value="MELO3C033279.2.1"/>
    <property type="gene ID" value="MELO3C033279.2"/>
</dbReference>
<name>A0A9I9EG58_CUCME</name>
<accession>A0A9I9EG58</accession>
<sequence>MRSERKKQKCNSSVRPSFVVVRHNEEDKTKLEGVKCPKQSEVVECGYYMMRFMLDIILSKSISIIDIMKDSRRTYTQNDIDCIRSKWAEFVGKHVLEESIGVVKSYFRQLIDL</sequence>
<proteinExistence type="predicted"/>
<reference evidence="1" key="1">
    <citation type="submission" date="2023-03" db="UniProtKB">
        <authorList>
            <consortium name="EnsemblPlants"/>
        </authorList>
    </citation>
    <scope>IDENTIFICATION</scope>
</reference>
<dbReference type="Gene3D" id="1.10.418.20">
    <property type="match status" value="1"/>
</dbReference>
<evidence type="ECO:0008006" key="2">
    <source>
        <dbReference type="Google" id="ProtNLM"/>
    </source>
</evidence>
<dbReference type="AlphaFoldDB" id="A0A9I9EG58"/>